<evidence type="ECO:0000259" key="6">
    <source>
        <dbReference type="SMART" id="SM00849"/>
    </source>
</evidence>
<protein>
    <submittedName>
        <fullName evidence="7">MBL fold metallo-hydrolase</fullName>
    </submittedName>
</protein>
<dbReference type="RefSeq" id="WP_241041185.1">
    <property type="nucleotide sequence ID" value="NZ_BAAAJF010000030.1"/>
</dbReference>
<keyword evidence="8" id="KW-1185">Reference proteome</keyword>
<evidence type="ECO:0000256" key="5">
    <source>
        <dbReference type="ARBA" id="ARBA00022833"/>
    </source>
</evidence>
<dbReference type="Gene3D" id="3.60.15.10">
    <property type="entry name" value="Ribonuclease Z/Hydroxyacylglutathione hydrolase-like"/>
    <property type="match status" value="1"/>
</dbReference>
<comment type="similarity">
    <text evidence="2">Belongs to the metallo-beta-lactamase superfamily.</text>
</comment>
<dbReference type="InterPro" id="IPR051013">
    <property type="entry name" value="MBL_superfamily_lactonases"/>
</dbReference>
<evidence type="ECO:0000256" key="2">
    <source>
        <dbReference type="ARBA" id="ARBA00007749"/>
    </source>
</evidence>
<reference evidence="7 8" key="1">
    <citation type="submission" date="2022-03" db="EMBL/GenBank/DDBJ databases">
        <title>Pseudonocardia alaer sp. nov., a novel actinomycete isolated from reed forest soil.</title>
        <authorList>
            <person name="Wang L."/>
        </authorList>
    </citation>
    <scope>NUCLEOTIDE SEQUENCE [LARGE SCALE GENOMIC DNA]</scope>
    <source>
        <strain evidence="7 8">Y-16303</strain>
    </source>
</reference>
<comment type="cofactor">
    <cofactor evidence="1">
        <name>Zn(2+)</name>
        <dbReference type="ChEBI" id="CHEBI:29105"/>
    </cofactor>
</comment>
<dbReference type="InterPro" id="IPR001279">
    <property type="entry name" value="Metallo-B-lactamas"/>
</dbReference>
<organism evidence="7 8">
    <name type="scientific">Pseudonocardia alaniniphila</name>
    <dbReference type="NCBI Taxonomy" id="75291"/>
    <lineage>
        <taxon>Bacteria</taxon>
        <taxon>Bacillati</taxon>
        <taxon>Actinomycetota</taxon>
        <taxon>Actinomycetes</taxon>
        <taxon>Pseudonocardiales</taxon>
        <taxon>Pseudonocardiaceae</taxon>
        <taxon>Pseudonocardia</taxon>
    </lineage>
</organism>
<dbReference type="EMBL" id="JAKXMK010000032">
    <property type="protein sequence ID" value="MCH6170376.1"/>
    <property type="molecule type" value="Genomic_DNA"/>
</dbReference>
<gene>
    <name evidence="7" type="ORF">MMF94_32140</name>
</gene>
<comment type="caution">
    <text evidence="7">The sequence shown here is derived from an EMBL/GenBank/DDBJ whole genome shotgun (WGS) entry which is preliminary data.</text>
</comment>
<dbReference type="PANTHER" id="PTHR42978">
    <property type="entry name" value="QUORUM-QUENCHING LACTONASE YTNP-RELATED-RELATED"/>
    <property type="match status" value="1"/>
</dbReference>
<sequence>MNSDTFEVIEIVQGFPGRSTRHGGLGWSSVTLLRGTDRLVLVDSGSFGMRPMLAGRLREHGVDPAEVTDVLLSHAHYDHAANYLLFPEAAVHIGADELTWALATGAAFIPLPELYAKDLAENPRTHRIQPGPDGRAEVLPGITAVAAPGHTPGSLVFRVSGSAGPVLFTGDAAKNRAELLSGDVDMTLDRDASRNTLAIIRGLWRELPGTVVVPGHDVPMTWPEGSEGPQYEGVRDAGIQAWFGDDLESTHDVDLSRTEET</sequence>
<accession>A0ABS9TQ62</accession>
<dbReference type="Proteomes" id="UP001299970">
    <property type="component" value="Unassembled WGS sequence"/>
</dbReference>
<evidence type="ECO:0000313" key="7">
    <source>
        <dbReference type="EMBL" id="MCH6170376.1"/>
    </source>
</evidence>
<feature type="domain" description="Metallo-beta-lactamase" evidence="6">
    <location>
        <begin position="27"/>
        <end position="216"/>
    </location>
</feature>
<dbReference type="PANTHER" id="PTHR42978:SF2">
    <property type="entry name" value="102 KBASES UNSTABLE REGION: FROM 1 TO 119443"/>
    <property type="match status" value="1"/>
</dbReference>
<dbReference type="InterPro" id="IPR036866">
    <property type="entry name" value="RibonucZ/Hydroxyglut_hydro"/>
</dbReference>
<evidence type="ECO:0000313" key="8">
    <source>
        <dbReference type="Proteomes" id="UP001299970"/>
    </source>
</evidence>
<name>A0ABS9TQ62_9PSEU</name>
<proteinExistence type="inferred from homology"/>
<evidence type="ECO:0000256" key="1">
    <source>
        <dbReference type="ARBA" id="ARBA00001947"/>
    </source>
</evidence>
<dbReference type="SUPFAM" id="SSF56281">
    <property type="entry name" value="Metallo-hydrolase/oxidoreductase"/>
    <property type="match status" value="1"/>
</dbReference>
<keyword evidence="3" id="KW-0479">Metal-binding</keyword>
<keyword evidence="4" id="KW-0378">Hydrolase</keyword>
<dbReference type="SMART" id="SM00849">
    <property type="entry name" value="Lactamase_B"/>
    <property type="match status" value="1"/>
</dbReference>
<dbReference type="Pfam" id="PF00753">
    <property type="entry name" value="Lactamase_B"/>
    <property type="match status" value="1"/>
</dbReference>
<evidence type="ECO:0000256" key="4">
    <source>
        <dbReference type="ARBA" id="ARBA00022801"/>
    </source>
</evidence>
<evidence type="ECO:0000256" key="3">
    <source>
        <dbReference type="ARBA" id="ARBA00022723"/>
    </source>
</evidence>
<keyword evidence="5" id="KW-0862">Zinc</keyword>